<comment type="caution">
    <text evidence="13">The sequence shown here is derived from an EMBL/GenBank/DDBJ whole genome shotgun (WGS) entry which is preliminary data.</text>
</comment>
<dbReference type="Proteomes" id="UP001237642">
    <property type="component" value="Unassembled WGS sequence"/>
</dbReference>
<dbReference type="GO" id="GO:0000978">
    <property type="term" value="F:RNA polymerase II cis-regulatory region sequence-specific DNA binding"/>
    <property type="evidence" value="ECO:0007669"/>
    <property type="project" value="TreeGrafter"/>
</dbReference>
<dbReference type="Pfam" id="PF00447">
    <property type="entry name" value="HSF_DNA-bind"/>
    <property type="match status" value="1"/>
</dbReference>
<evidence type="ECO:0000256" key="3">
    <source>
        <dbReference type="ARBA" id="ARBA00022553"/>
    </source>
</evidence>
<feature type="domain" description="HSF-type DNA-binding" evidence="12">
    <location>
        <begin position="81"/>
        <end position="105"/>
    </location>
</feature>
<protein>
    <recommendedName>
        <fullName evidence="10">Heat stress transcription factor</fullName>
    </recommendedName>
</protein>
<comment type="subcellular location">
    <subcellularLocation>
        <location evidence="1">Nucleus</location>
    </subcellularLocation>
</comment>
<comment type="function">
    <text evidence="9">DNA-binding protein that specifically binds heat shock promoter elements (HSE) and activates transcription.</text>
</comment>
<dbReference type="EMBL" id="JAUIZM010000003">
    <property type="protein sequence ID" value="KAK1395265.1"/>
    <property type="molecule type" value="Genomic_DNA"/>
</dbReference>
<evidence type="ECO:0000259" key="12">
    <source>
        <dbReference type="PROSITE" id="PS00434"/>
    </source>
</evidence>
<dbReference type="GO" id="GO:0003700">
    <property type="term" value="F:DNA-binding transcription factor activity"/>
    <property type="evidence" value="ECO:0007669"/>
    <property type="project" value="InterPro"/>
</dbReference>
<dbReference type="AlphaFoldDB" id="A0AAD8MYW2"/>
<evidence type="ECO:0000256" key="7">
    <source>
        <dbReference type="ARBA" id="ARBA00023163"/>
    </source>
</evidence>
<evidence type="ECO:0000256" key="2">
    <source>
        <dbReference type="ARBA" id="ARBA00006403"/>
    </source>
</evidence>
<evidence type="ECO:0000256" key="11">
    <source>
        <dbReference type="RuleBase" id="RU004020"/>
    </source>
</evidence>
<keyword evidence="6" id="KW-0238">DNA-binding</keyword>
<keyword evidence="7" id="KW-0804">Transcription</keyword>
<dbReference type="InterPro" id="IPR036390">
    <property type="entry name" value="WH_DNA-bd_sf"/>
</dbReference>
<evidence type="ECO:0000256" key="9">
    <source>
        <dbReference type="ARBA" id="ARBA00055747"/>
    </source>
</evidence>
<organism evidence="13 14">
    <name type="scientific">Heracleum sosnowskyi</name>
    <dbReference type="NCBI Taxonomy" id="360622"/>
    <lineage>
        <taxon>Eukaryota</taxon>
        <taxon>Viridiplantae</taxon>
        <taxon>Streptophyta</taxon>
        <taxon>Embryophyta</taxon>
        <taxon>Tracheophyta</taxon>
        <taxon>Spermatophyta</taxon>
        <taxon>Magnoliopsida</taxon>
        <taxon>eudicotyledons</taxon>
        <taxon>Gunneridae</taxon>
        <taxon>Pentapetalae</taxon>
        <taxon>asterids</taxon>
        <taxon>campanulids</taxon>
        <taxon>Apiales</taxon>
        <taxon>Apiaceae</taxon>
        <taxon>Apioideae</taxon>
        <taxon>apioid superclade</taxon>
        <taxon>Tordylieae</taxon>
        <taxon>Tordyliinae</taxon>
        <taxon>Heracleum</taxon>
    </lineage>
</organism>
<evidence type="ECO:0000256" key="1">
    <source>
        <dbReference type="ARBA" id="ARBA00004123"/>
    </source>
</evidence>
<keyword evidence="3" id="KW-0597">Phosphoprotein</keyword>
<accession>A0AAD8MYW2</accession>
<dbReference type="PANTHER" id="PTHR10015:SF322">
    <property type="entry name" value="HEAT STRESS TRANSCRIPTION FACTOR A-7A"/>
    <property type="match status" value="1"/>
</dbReference>
<proteinExistence type="inferred from homology"/>
<evidence type="ECO:0000256" key="4">
    <source>
        <dbReference type="ARBA" id="ARBA00023015"/>
    </source>
</evidence>
<keyword evidence="5 13" id="KW-0346">Stress response</keyword>
<reference evidence="13" key="2">
    <citation type="submission" date="2023-05" db="EMBL/GenBank/DDBJ databases">
        <authorList>
            <person name="Schelkunov M.I."/>
        </authorList>
    </citation>
    <scope>NUCLEOTIDE SEQUENCE</scope>
    <source>
        <strain evidence="13">Hsosn_3</strain>
        <tissue evidence="13">Leaf</tissue>
    </source>
</reference>
<dbReference type="GO" id="GO:0034605">
    <property type="term" value="P:cellular response to heat"/>
    <property type="evidence" value="ECO:0007669"/>
    <property type="project" value="TreeGrafter"/>
</dbReference>
<dbReference type="SMART" id="SM00415">
    <property type="entry name" value="HSF"/>
    <property type="match status" value="1"/>
</dbReference>
<dbReference type="PANTHER" id="PTHR10015">
    <property type="entry name" value="HEAT SHOCK TRANSCRIPTION FACTOR"/>
    <property type="match status" value="1"/>
</dbReference>
<dbReference type="GO" id="GO:0005634">
    <property type="term" value="C:nucleus"/>
    <property type="evidence" value="ECO:0007669"/>
    <property type="project" value="UniProtKB-SubCell"/>
</dbReference>
<evidence type="ECO:0000256" key="6">
    <source>
        <dbReference type="ARBA" id="ARBA00023125"/>
    </source>
</evidence>
<evidence type="ECO:0000256" key="5">
    <source>
        <dbReference type="ARBA" id="ARBA00023016"/>
    </source>
</evidence>
<dbReference type="PROSITE" id="PS00434">
    <property type="entry name" value="HSF_DOMAIN"/>
    <property type="match status" value="1"/>
</dbReference>
<dbReference type="Gene3D" id="1.10.10.10">
    <property type="entry name" value="Winged helix-like DNA-binding domain superfamily/Winged helix DNA-binding domain"/>
    <property type="match status" value="1"/>
</dbReference>
<name>A0AAD8MYW2_9APIA</name>
<evidence type="ECO:0000313" key="13">
    <source>
        <dbReference type="EMBL" id="KAK1395265.1"/>
    </source>
</evidence>
<dbReference type="GO" id="GO:0006357">
    <property type="term" value="P:regulation of transcription by RNA polymerase II"/>
    <property type="evidence" value="ECO:0007669"/>
    <property type="project" value="TreeGrafter"/>
</dbReference>
<dbReference type="InterPro" id="IPR036388">
    <property type="entry name" value="WH-like_DNA-bd_sf"/>
</dbReference>
<dbReference type="InterPro" id="IPR000232">
    <property type="entry name" value="HSF_DNA-bd"/>
</dbReference>
<dbReference type="SUPFAM" id="SSF46785">
    <property type="entry name" value="Winged helix' DNA-binding domain"/>
    <property type="match status" value="1"/>
</dbReference>
<reference evidence="13" key="1">
    <citation type="submission" date="2023-02" db="EMBL/GenBank/DDBJ databases">
        <title>Genome of toxic invasive species Heracleum sosnowskyi carries increased number of genes despite the absence of recent whole-genome duplications.</title>
        <authorList>
            <person name="Schelkunov M."/>
            <person name="Shtratnikova V."/>
            <person name="Makarenko M."/>
            <person name="Klepikova A."/>
            <person name="Omelchenko D."/>
            <person name="Novikova G."/>
            <person name="Obukhova E."/>
            <person name="Bogdanov V."/>
            <person name="Penin A."/>
            <person name="Logacheva M."/>
        </authorList>
    </citation>
    <scope>NUCLEOTIDE SEQUENCE</scope>
    <source>
        <strain evidence="13">Hsosn_3</strain>
        <tissue evidence="13">Leaf</tissue>
    </source>
</reference>
<gene>
    <name evidence="13" type="ORF">POM88_014321</name>
</gene>
<dbReference type="PRINTS" id="PR00056">
    <property type="entry name" value="HSFDOMAIN"/>
</dbReference>
<evidence type="ECO:0000256" key="8">
    <source>
        <dbReference type="ARBA" id="ARBA00023242"/>
    </source>
</evidence>
<sequence>MDQPGLVPMLEVTGSSSWYSGELCVAVPQAMKGLQGTSPPPFLAKICDLVDDRKTNHIVSWSKGNNSFVIWDPDIFATELLPKYFKHSNLSSFIRQLNTYGFRKVDPDKLEFASEWFLRGQRHLLKQIRRRKPPSHPQNSLQGPSHSCVDIGQFGSDAETDRLQLDTEVLRAELVRLRQEQQNTKAHLKAIEFRLKDAEIKQQHIMAFLTRMIRNPSLVQKLIESGRRGKLVEEINKKKSKAIDQVCGSVEARGIGQGKRQIYVELGSKDLSDIKISVMNTLSIEMQALEETSKRSDEGQEGRNNGLDKKFWEDLLNDRNEEESGHPCGIRQWLLKPCTATMFGRQFPPWTFEHLSTLAVLAGLVLYSRISISY</sequence>
<keyword evidence="8" id="KW-0539">Nucleus</keyword>
<dbReference type="FunFam" id="1.10.10.10:FF:000057">
    <property type="entry name" value="Heat shock transcription factor 1"/>
    <property type="match status" value="1"/>
</dbReference>
<keyword evidence="4" id="KW-0805">Transcription regulation</keyword>
<keyword evidence="14" id="KW-1185">Reference proteome</keyword>
<evidence type="ECO:0000256" key="10">
    <source>
        <dbReference type="ARBA" id="ARBA00081483"/>
    </source>
</evidence>
<evidence type="ECO:0000313" key="14">
    <source>
        <dbReference type="Proteomes" id="UP001237642"/>
    </source>
</evidence>
<comment type="similarity">
    <text evidence="2 11">Belongs to the HSF family.</text>
</comment>